<dbReference type="Proteomes" id="UP001219568">
    <property type="component" value="Unassembled WGS sequence"/>
</dbReference>
<comment type="caution">
    <text evidence="2">The sequence shown here is derived from an EMBL/GenBank/DDBJ whole genome shotgun (WGS) entry which is preliminary data.</text>
</comment>
<feature type="compositionally biased region" description="Low complexity" evidence="1">
    <location>
        <begin position="1"/>
        <end position="16"/>
    </location>
</feature>
<feature type="region of interest" description="Disordered" evidence="1">
    <location>
        <begin position="1"/>
        <end position="86"/>
    </location>
</feature>
<reference evidence="2" key="2">
    <citation type="submission" date="2023-01" db="EMBL/GenBank/DDBJ databases">
        <authorList>
            <person name="Petersen C."/>
        </authorList>
    </citation>
    <scope>NUCLEOTIDE SEQUENCE</scope>
    <source>
        <strain evidence="2">IBT 15450</strain>
    </source>
</reference>
<dbReference type="AlphaFoldDB" id="A0AAD6I1C0"/>
<name>A0AAD6I1C0_PENCN</name>
<dbReference type="EMBL" id="JAQJZL010000015">
    <property type="protein sequence ID" value="KAJ6026568.1"/>
    <property type="molecule type" value="Genomic_DNA"/>
</dbReference>
<accession>A0AAD6I1C0</accession>
<reference evidence="2" key="1">
    <citation type="journal article" date="2023" name="IMA Fungus">
        <title>Comparative genomic study of the Penicillium genus elucidates a diverse pangenome and 15 lateral gene transfer events.</title>
        <authorList>
            <person name="Petersen C."/>
            <person name="Sorensen T."/>
            <person name="Nielsen M.R."/>
            <person name="Sondergaard T.E."/>
            <person name="Sorensen J.L."/>
            <person name="Fitzpatrick D.A."/>
            <person name="Frisvad J.C."/>
            <person name="Nielsen K.L."/>
        </authorList>
    </citation>
    <scope>NUCLEOTIDE SEQUENCE</scope>
    <source>
        <strain evidence="2">IBT 15450</strain>
    </source>
</reference>
<feature type="compositionally biased region" description="Low complexity" evidence="1">
    <location>
        <begin position="34"/>
        <end position="51"/>
    </location>
</feature>
<evidence type="ECO:0000313" key="2">
    <source>
        <dbReference type="EMBL" id="KAJ6026568.1"/>
    </source>
</evidence>
<feature type="compositionally biased region" description="Low complexity" evidence="1">
    <location>
        <begin position="60"/>
        <end position="86"/>
    </location>
</feature>
<proteinExistence type="predicted"/>
<organism evidence="2 3">
    <name type="scientific">Penicillium canescens</name>
    <dbReference type="NCBI Taxonomy" id="5083"/>
    <lineage>
        <taxon>Eukaryota</taxon>
        <taxon>Fungi</taxon>
        <taxon>Dikarya</taxon>
        <taxon>Ascomycota</taxon>
        <taxon>Pezizomycotina</taxon>
        <taxon>Eurotiomycetes</taxon>
        <taxon>Eurotiomycetidae</taxon>
        <taxon>Eurotiales</taxon>
        <taxon>Aspergillaceae</taxon>
        <taxon>Penicillium</taxon>
    </lineage>
</organism>
<protein>
    <submittedName>
        <fullName evidence="2">Uncharacterized protein</fullName>
    </submittedName>
</protein>
<evidence type="ECO:0000313" key="3">
    <source>
        <dbReference type="Proteomes" id="UP001219568"/>
    </source>
</evidence>
<sequence length="139" mass="14520">MEMEWSSDSGYGYGYDSNDEPIFPNGDGSPSDRSSNSTQNGNLNGTSSTSSVDPTHTNISSANGASSSSSSGSSQNSDNAPSGIGLILVEELEEELEVFFNEGDSGSSHSTVLSRLIMVLPTSLLKVPPANFLVVDYSL</sequence>
<evidence type="ECO:0000256" key="1">
    <source>
        <dbReference type="SAM" id="MobiDB-lite"/>
    </source>
</evidence>
<keyword evidence="3" id="KW-1185">Reference proteome</keyword>
<gene>
    <name evidence="2" type="ORF">N7460_011385</name>
</gene>